<dbReference type="EMBL" id="SDEE01001166">
    <property type="protein sequence ID" value="RXW12662.1"/>
    <property type="molecule type" value="Genomic_DNA"/>
</dbReference>
<evidence type="ECO:0000313" key="2">
    <source>
        <dbReference type="Proteomes" id="UP000290288"/>
    </source>
</evidence>
<organism evidence="1 2">
    <name type="scientific">Candolleomyces aberdarensis</name>
    <dbReference type="NCBI Taxonomy" id="2316362"/>
    <lineage>
        <taxon>Eukaryota</taxon>
        <taxon>Fungi</taxon>
        <taxon>Dikarya</taxon>
        <taxon>Basidiomycota</taxon>
        <taxon>Agaricomycotina</taxon>
        <taxon>Agaricomycetes</taxon>
        <taxon>Agaricomycetidae</taxon>
        <taxon>Agaricales</taxon>
        <taxon>Agaricineae</taxon>
        <taxon>Psathyrellaceae</taxon>
        <taxon>Candolleomyces</taxon>
    </lineage>
</organism>
<reference evidence="1 2" key="1">
    <citation type="submission" date="2019-01" db="EMBL/GenBank/DDBJ databases">
        <title>Draft genome sequence of Psathyrella aberdarensis IHI B618.</title>
        <authorList>
            <person name="Buettner E."/>
            <person name="Kellner H."/>
        </authorList>
    </citation>
    <scope>NUCLEOTIDE SEQUENCE [LARGE SCALE GENOMIC DNA]</scope>
    <source>
        <strain evidence="1 2">IHI B618</strain>
    </source>
</reference>
<gene>
    <name evidence="1" type="ORF">EST38_g13192</name>
</gene>
<keyword evidence="2" id="KW-1185">Reference proteome</keyword>
<dbReference type="InterPro" id="IPR027417">
    <property type="entry name" value="P-loop_NTPase"/>
</dbReference>
<sequence length="590" mass="66831">MECFEDLISKDQGRSPLSITLTKDKSLSNIGLTYLDEHGRIGFEMLNPKEQGQKIRHTINPTAEDLHMALEHLCHYYYHRDRVNPNPASIRIGEDQVPFSSKFTIDIFKLEEDCDKDGEEIYVPSGPNLNIQGTGVELTLEQYNDEEDMYAFRITNDTGFDLFPYLFYFDNSNFSITPVYQPEAVSSSALRARGSLMGGYGHHGGVPLHLAFLNDNLRFEEGCLRLYVSTHHVDLSFLEQGAISGSDWKEKAWDSPSEPRNREWSKLNDFWDVITVPVVIRRPPSRIIGIIGSRGNGKNAFLKEWSMSLHDNTTIKPCIRNAFTQEYDIELPESDGDWLALVDLPAFEDNSIDNHASVLKAMTEYFGKLHNNGVPFGPLIWCYNISKHNFTAIDALNLNLIKDIVGPDGFNNVVVLTTYWNKGDAAIDELGASAGNMESIASSLRRYEKRESQLKPLLDGQAEFWRFGELANSAARERILGGAPAGDPMKLVESLSSRVGAQTREADRTWKLAETALREKFRTRLGAAINDKVQEARELGLELDEMEEDDSDRVTVREEKVRAEEDAVRWRKMLEEEFGSGLSYSEYLED</sequence>
<proteinExistence type="predicted"/>
<dbReference type="Gene3D" id="3.40.50.300">
    <property type="entry name" value="P-loop containing nucleotide triphosphate hydrolases"/>
    <property type="match status" value="1"/>
</dbReference>
<dbReference type="Proteomes" id="UP000290288">
    <property type="component" value="Unassembled WGS sequence"/>
</dbReference>
<evidence type="ECO:0008006" key="3">
    <source>
        <dbReference type="Google" id="ProtNLM"/>
    </source>
</evidence>
<dbReference type="OrthoDB" id="3223806at2759"/>
<comment type="caution">
    <text evidence="1">The sequence shown here is derived from an EMBL/GenBank/DDBJ whole genome shotgun (WGS) entry which is preliminary data.</text>
</comment>
<dbReference type="AlphaFoldDB" id="A0A4Q2D1N3"/>
<protein>
    <recommendedName>
        <fullName evidence="3">G domain-containing protein</fullName>
    </recommendedName>
</protein>
<accession>A0A4Q2D1N3</accession>
<evidence type="ECO:0000313" key="1">
    <source>
        <dbReference type="EMBL" id="RXW12662.1"/>
    </source>
</evidence>
<name>A0A4Q2D1N3_9AGAR</name>